<evidence type="ECO:0000313" key="3">
    <source>
        <dbReference type="EMBL" id="BBV27491.1"/>
    </source>
</evidence>
<evidence type="ECO:0000259" key="2">
    <source>
        <dbReference type="Pfam" id="PF21726"/>
    </source>
</evidence>
<name>A0A809T3X9_KLEPN</name>
<organism evidence="3">
    <name type="scientific">Klebsiella pneumoniae</name>
    <dbReference type="NCBI Taxonomy" id="573"/>
    <lineage>
        <taxon>Bacteria</taxon>
        <taxon>Pseudomonadati</taxon>
        <taxon>Pseudomonadota</taxon>
        <taxon>Gammaproteobacteria</taxon>
        <taxon>Enterobacterales</taxon>
        <taxon>Enterobacteriaceae</taxon>
        <taxon>Klebsiella/Raoultella group</taxon>
        <taxon>Klebsiella</taxon>
        <taxon>Klebsiella pneumoniae complex</taxon>
    </lineage>
</organism>
<evidence type="ECO:0000256" key="1">
    <source>
        <dbReference type="SAM" id="MobiDB-lite"/>
    </source>
</evidence>
<dbReference type="AlphaFoldDB" id="A0A809T3X9"/>
<dbReference type="EMBL" id="LC521851">
    <property type="protein sequence ID" value="BBV27491.1"/>
    <property type="molecule type" value="Genomic_DNA"/>
</dbReference>
<feature type="domain" description="DUF6862" evidence="2">
    <location>
        <begin position="5"/>
        <end position="72"/>
    </location>
</feature>
<dbReference type="Pfam" id="PF21726">
    <property type="entry name" value="DUF6862"/>
    <property type="match status" value="1"/>
</dbReference>
<geneLocation type="plasmid" evidence="3">
    <name>pKP164_NDM1</name>
</geneLocation>
<protein>
    <recommendedName>
        <fullName evidence="2">DUF6862 domain-containing protein</fullName>
    </recommendedName>
</protein>
<accession>A0A809T3X9</accession>
<keyword evidence="3" id="KW-0614">Plasmid</keyword>
<dbReference type="InterPro" id="IPR049271">
    <property type="entry name" value="DUF6862"/>
</dbReference>
<reference evidence="3" key="1">
    <citation type="submission" date="2020-01" db="EMBL/GenBank/DDBJ databases">
        <title>Genotype-dependent distribution of carbapenemase genes among Enterobacteriaceae in Thailand.</title>
        <authorList>
            <person name="Takeuchi D."/>
            <person name="Abe R."/>
            <person name="Sakamoto N."/>
            <person name="Sugawara Y."/>
            <person name="Akeda Y."/>
            <person name="Hamada S."/>
        </authorList>
    </citation>
    <scope>NUCLEOTIDE SEQUENCE</scope>
    <source>
        <strain evidence="3">KP164</strain>
        <plasmid evidence="3">pKP164_NDM1</plasmid>
    </source>
</reference>
<feature type="region of interest" description="Disordered" evidence="1">
    <location>
        <begin position="1"/>
        <end position="23"/>
    </location>
</feature>
<sequence length="94" mass="10176">MSEKTELEIAKQTIKNSKDPAEREKAQQKYDALLEKIFSDKEVIAACSNGNAGSSACASARLKAIASKEGYEDGPYNEISVGMLQPISGSYSVW</sequence>
<proteinExistence type="predicted"/>